<reference evidence="1 2" key="1">
    <citation type="submission" date="2019-04" db="EMBL/GenBank/DDBJ databases">
        <title>Chromosome genome assembly for Takifugu flavidus.</title>
        <authorList>
            <person name="Xiao S."/>
        </authorList>
    </citation>
    <scope>NUCLEOTIDE SEQUENCE [LARGE SCALE GENOMIC DNA]</scope>
    <source>
        <strain evidence="1">HTHZ2018</strain>
        <tissue evidence="1">Muscle</tissue>
    </source>
</reference>
<dbReference type="AlphaFoldDB" id="A0A5C6MVW2"/>
<evidence type="ECO:0000313" key="2">
    <source>
        <dbReference type="Proteomes" id="UP000324091"/>
    </source>
</evidence>
<sequence length="84" mass="9392">MGFSVEDVAVLLVGGWLGETTVAGEMRDREGEKLLKPRMFTEMPSCGDTLIVCRETEGERKGAERRQDQAQPIFPLILKRSRAP</sequence>
<dbReference type="EMBL" id="RHFK02000019">
    <property type="protein sequence ID" value="TWW58929.1"/>
    <property type="molecule type" value="Genomic_DNA"/>
</dbReference>
<dbReference type="Proteomes" id="UP000324091">
    <property type="component" value="Chromosome 6"/>
</dbReference>
<accession>A0A5C6MVW2</accession>
<comment type="caution">
    <text evidence="1">The sequence shown here is derived from an EMBL/GenBank/DDBJ whole genome shotgun (WGS) entry which is preliminary data.</text>
</comment>
<proteinExistence type="predicted"/>
<name>A0A5C6MVW2_9TELE</name>
<gene>
    <name evidence="1" type="ORF">D4764_06G0004590</name>
</gene>
<organism evidence="1 2">
    <name type="scientific">Takifugu flavidus</name>
    <name type="common">sansaifugu</name>
    <dbReference type="NCBI Taxonomy" id="433684"/>
    <lineage>
        <taxon>Eukaryota</taxon>
        <taxon>Metazoa</taxon>
        <taxon>Chordata</taxon>
        <taxon>Craniata</taxon>
        <taxon>Vertebrata</taxon>
        <taxon>Euteleostomi</taxon>
        <taxon>Actinopterygii</taxon>
        <taxon>Neopterygii</taxon>
        <taxon>Teleostei</taxon>
        <taxon>Neoteleostei</taxon>
        <taxon>Acanthomorphata</taxon>
        <taxon>Eupercaria</taxon>
        <taxon>Tetraodontiformes</taxon>
        <taxon>Tetradontoidea</taxon>
        <taxon>Tetraodontidae</taxon>
        <taxon>Takifugu</taxon>
    </lineage>
</organism>
<protein>
    <submittedName>
        <fullName evidence="1">Uncharacterized protein</fullName>
    </submittedName>
</protein>
<evidence type="ECO:0000313" key="1">
    <source>
        <dbReference type="EMBL" id="TWW58929.1"/>
    </source>
</evidence>
<keyword evidence="2" id="KW-1185">Reference proteome</keyword>